<dbReference type="GO" id="GO:0051225">
    <property type="term" value="P:spindle assembly"/>
    <property type="evidence" value="ECO:0007669"/>
    <property type="project" value="InterPro"/>
</dbReference>
<evidence type="ECO:0000256" key="1">
    <source>
        <dbReference type="SAM" id="Coils"/>
    </source>
</evidence>
<evidence type="ECO:0000256" key="2">
    <source>
        <dbReference type="SAM" id="MobiDB-lite"/>
    </source>
</evidence>
<proteinExistence type="predicted"/>
<dbReference type="Proteomes" id="UP001652661">
    <property type="component" value="Chromosome 3R"/>
</dbReference>
<dbReference type="OrthoDB" id="5575722at2759"/>
<reference evidence="5" key="1">
    <citation type="submission" date="2025-08" db="UniProtKB">
        <authorList>
            <consortium name="RefSeq"/>
        </authorList>
    </citation>
    <scope>IDENTIFICATION</scope>
    <source>
        <strain evidence="5">14028-0561.14</strain>
        <tissue evidence="5">Whole fly</tissue>
    </source>
</reference>
<evidence type="ECO:0000259" key="3">
    <source>
        <dbReference type="Pfam" id="PF14661"/>
    </source>
</evidence>
<feature type="domain" description="HAUS augmin-like complex subunit 6 N-terminal" evidence="3">
    <location>
        <begin position="18"/>
        <end position="258"/>
    </location>
</feature>
<keyword evidence="4" id="KW-1185">Reference proteome</keyword>
<protein>
    <submittedName>
        <fullName evidence="5">Augmin complex subunit dgt6</fullName>
    </submittedName>
</protein>
<dbReference type="InterPro" id="IPR028163">
    <property type="entry name" value="HAUS_6_N"/>
</dbReference>
<dbReference type="RefSeq" id="XP_017023797.1">
    <property type="nucleotide sequence ID" value="XM_017168308.2"/>
</dbReference>
<accession>A0A6P4I4E3</accession>
<evidence type="ECO:0000313" key="4">
    <source>
        <dbReference type="Proteomes" id="UP001652661"/>
    </source>
</evidence>
<feature type="region of interest" description="Disordered" evidence="2">
    <location>
        <begin position="430"/>
        <end position="462"/>
    </location>
</feature>
<gene>
    <name evidence="5" type="primary">dgt6</name>
</gene>
<name>A0A6P4I4E3_DROKI</name>
<dbReference type="PANTHER" id="PTHR16151:SF2">
    <property type="entry name" value="HAUS AUGMIN-LIKE COMPLEX SUBUNIT 6"/>
    <property type="match status" value="1"/>
</dbReference>
<dbReference type="AlphaFoldDB" id="A0A6P4I4E3"/>
<evidence type="ECO:0000313" key="5">
    <source>
        <dbReference type="RefSeq" id="XP_017023797.1"/>
    </source>
</evidence>
<organism evidence="4 5">
    <name type="scientific">Drosophila kikkawai</name>
    <name type="common">Fruit fly</name>
    <dbReference type="NCBI Taxonomy" id="30033"/>
    <lineage>
        <taxon>Eukaryota</taxon>
        <taxon>Metazoa</taxon>
        <taxon>Ecdysozoa</taxon>
        <taxon>Arthropoda</taxon>
        <taxon>Hexapoda</taxon>
        <taxon>Insecta</taxon>
        <taxon>Pterygota</taxon>
        <taxon>Neoptera</taxon>
        <taxon>Endopterygota</taxon>
        <taxon>Diptera</taxon>
        <taxon>Brachycera</taxon>
        <taxon>Muscomorpha</taxon>
        <taxon>Ephydroidea</taxon>
        <taxon>Drosophilidae</taxon>
        <taxon>Drosophila</taxon>
        <taxon>Sophophora</taxon>
    </lineage>
</organism>
<dbReference type="PANTHER" id="PTHR16151">
    <property type="entry name" value="HAUS AUGMIN-LIKE COMPLEX SUBUNIT 6"/>
    <property type="match status" value="1"/>
</dbReference>
<dbReference type="GO" id="GO:0008017">
    <property type="term" value="F:microtubule binding"/>
    <property type="evidence" value="ECO:0007669"/>
    <property type="project" value="TreeGrafter"/>
</dbReference>
<keyword evidence="1" id="KW-0175">Coiled coil</keyword>
<dbReference type="InterPro" id="IPR026797">
    <property type="entry name" value="HAUS_6"/>
</dbReference>
<dbReference type="GO" id="GO:0070652">
    <property type="term" value="C:HAUS complex"/>
    <property type="evidence" value="ECO:0007669"/>
    <property type="project" value="InterPro"/>
</dbReference>
<sequence>MDRAATWKAEEKEHSEKLFRKLQGLALIHPASDDLRKLLAWDMFLKPNQLAFFHVMHYLFRLLDPAEFKRRFFWPITDKKSEANFRSSTVEYLKHLKEKHQLQCWPNIQSYLVVMPGGMRFINFLLELVSFVIQEQIKLREKALAQDATSMPPKSAKVMARQNSLMKEYASAYLTDLEENMALLRHNIQKIRRFTADISAEVGVPEAQLLDEGFLEDCEATNWRRLEQIVSQPAKLAAAELEALCGVKEDIEHFQSKQAEHNQSQEQVDQTLRGTRGLLDGEAYGGGDFFHQAGGSKVEALIDALNRVSASMAEQLDAHDHCNESNAFVSKDLQELREEVSQIEGQLSHVQKDLITRLGVLKQKTESAQGNHPPDTPRLDARHQGIGLKFISTPPIRIDLAGGSGRTAPVRLALQGDFNAKQYEATFNGSLLAPAPPRSARKPKDPDQSLAGNDLNGTMNRSKINDPLQMLRTIQKNAAKPRAGPQPNLSALGSKWKELQASFGFNEEASAREVFSPETVSPGTDASECTRIERLPRKSETNSSLVAMNAAVMKVLNASRNTHNHSTSPSGRLDALVTGPPAEGIPRTSPRILLNDITMNDSQSLEADLNSENNMNFLNISHKFDFDQGDEEDDLQNISDSVLRDIEM</sequence>
<feature type="coiled-coil region" evidence="1">
    <location>
        <begin position="326"/>
        <end position="353"/>
    </location>
</feature>
<dbReference type="Pfam" id="PF14661">
    <property type="entry name" value="HAUS6_N"/>
    <property type="match status" value="1"/>
</dbReference>
<dbReference type="GO" id="GO:1990498">
    <property type="term" value="C:mitotic spindle microtubule"/>
    <property type="evidence" value="ECO:0007669"/>
    <property type="project" value="TreeGrafter"/>
</dbReference>
<dbReference type="OMA" id="KINDPMQ"/>